<proteinExistence type="inferred from homology"/>
<evidence type="ECO:0000256" key="1">
    <source>
        <dbReference type="ARBA" id="ARBA00006432"/>
    </source>
</evidence>
<dbReference type="AlphaFoldDB" id="A0A401FX85"/>
<dbReference type="InterPro" id="IPR045851">
    <property type="entry name" value="AMP-bd_C_sf"/>
</dbReference>
<dbReference type="Gene3D" id="3.30.300.30">
    <property type="match status" value="1"/>
</dbReference>
<dbReference type="InterPro" id="IPR042099">
    <property type="entry name" value="ANL_N_sf"/>
</dbReference>
<dbReference type="InterPro" id="IPR025110">
    <property type="entry name" value="AMP-bd_C"/>
</dbReference>
<reference evidence="6" key="2">
    <citation type="submission" date="2019-01" db="EMBL/GenBank/DDBJ databases">
        <title>Genome sequence of Desulfonema ishimotonii strain Tokyo 01.</title>
        <authorList>
            <person name="Fukui M."/>
        </authorList>
    </citation>
    <scope>NUCLEOTIDE SEQUENCE [LARGE SCALE GENOMIC DNA]</scope>
    <source>
        <strain evidence="6">Tokyo 01</strain>
    </source>
</reference>
<feature type="domain" description="AMP-binding enzyme C-terminal" evidence="4">
    <location>
        <begin position="457"/>
        <end position="533"/>
    </location>
</feature>
<keyword evidence="2" id="KW-0436">Ligase</keyword>
<feature type="domain" description="AMP-dependent synthetase/ligase" evidence="3">
    <location>
        <begin position="44"/>
        <end position="407"/>
    </location>
</feature>
<dbReference type="InterPro" id="IPR050237">
    <property type="entry name" value="ATP-dep_AMP-bd_enzyme"/>
</dbReference>
<dbReference type="PROSITE" id="PS00455">
    <property type="entry name" value="AMP_BINDING"/>
    <property type="match status" value="1"/>
</dbReference>
<keyword evidence="6" id="KW-1185">Reference proteome</keyword>
<dbReference type="PANTHER" id="PTHR43767:SF1">
    <property type="entry name" value="NONRIBOSOMAL PEPTIDE SYNTHASE PES1 (EUROFUNG)-RELATED"/>
    <property type="match status" value="1"/>
</dbReference>
<comment type="caution">
    <text evidence="5">The sequence shown here is derived from an EMBL/GenBank/DDBJ whole genome shotgun (WGS) entry which is preliminary data.</text>
</comment>
<dbReference type="GO" id="GO:0016878">
    <property type="term" value="F:acid-thiol ligase activity"/>
    <property type="evidence" value="ECO:0007669"/>
    <property type="project" value="UniProtKB-ARBA"/>
</dbReference>
<dbReference type="InterPro" id="IPR000873">
    <property type="entry name" value="AMP-dep_synth/lig_dom"/>
</dbReference>
<comment type="similarity">
    <text evidence="1">Belongs to the ATP-dependent AMP-binding enzyme family.</text>
</comment>
<evidence type="ECO:0000259" key="3">
    <source>
        <dbReference type="Pfam" id="PF00501"/>
    </source>
</evidence>
<protein>
    <submittedName>
        <fullName evidence="5">Acyl-CoA synthetase</fullName>
    </submittedName>
</protein>
<dbReference type="RefSeq" id="WP_231714489.1">
    <property type="nucleotide sequence ID" value="NZ_BEXT01000001.1"/>
</dbReference>
<evidence type="ECO:0000313" key="6">
    <source>
        <dbReference type="Proteomes" id="UP000288096"/>
    </source>
</evidence>
<gene>
    <name evidence="5" type="ORF">DENIS_2505</name>
</gene>
<dbReference type="InterPro" id="IPR020845">
    <property type="entry name" value="AMP-binding_CS"/>
</dbReference>
<dbReference type="PANTHER" id="PTHR43767">
    <property type="entry name" value="LONG-CHAIN-FATTY-ACID--COA LIGASE"/>
    <property type="match status" value="1"/>
</dbReference>
<evidence type="ECO:0000256" key="2">
    <source>
        <dbReference type="ARBA" id="ARBA00022598"/>
    </source>
</evidence>
<organism evidence="5 6">
    <name type="scientific">Desulfonema ishimotonii</name>
    <dbReference type="NCBI Taxonomy" id="45657"/>
    <lineage>
        <taxon>Bacteria</taxon>
        <taxon>Pseudomonadati</taxon>
        <taxon>Thermodesulfobacteriota</taxon>
        <taxon>Desulfobacteria</taxon>
        <taxon>Desulfobacterales</taxon>
        <taxon>Desulfococcaceae</taxon>
        <taxon>Desulfonema</taxon>
    </lineage>
</organism>
<dbReference type="Gene3D" id="3.40.50.12780">
    <property type="entry name" value="N-terminal domain of ligase-like"/>
    <property type="match status" value="1"/>
</dbReference>
<sequence>MSSTPLSEKEKARYSVLNRENIEFIMNRNNRVNRWVIADMIRRTRYHFPDKTALIFNDIQRTYTALEDECNQVANGLRDLGVRKYDRVAILAHNTHHHVLTWLGTAKIGGVYLAVNYLLSGKEIAYCINHSESRVFIVEDALYPLVKDVLAEMPTVRTLIWSDQGAGKPPEEGFTDFDAWYQSCPSTEPDALLRIEDPVQMTYTSGTESLPKGVIISNQALIAQYMGCIIDGRYENTDININALPIYHCAQRDVFMNPVFWLGGTNILMGPDIGAILKNIAEYRATMFFAPPTVWIGMLRHPDFDTYDLSSLKKCYYGASIMPVEVLKEIIGRFPGAGIYNYYGQTELAPYHTILKAEDALRKLGAAGMGGIHMESRIEDISGEEITEPDMPGEICGKGPHAMILYFKEPEKTEDAMKGGWFHSGDLGVLDEERCITVVDRKKDMIKTGGENVASREVEEAIYLDNRVEEVAVIGVSHPKWVEAVTAVVVPRKGDTLTPDDILAACRQASLAPFKIPKKVIFADALPKTPTGKILKRDMREAYRDVFI</sequence>
<dbReference type="Pfam" id="PF13193">
    <property type="entry name" value="AMP-binding_C"/>
    <property type="match status" value="1"/>
</dbReference>
<dbReference type="FunFam" id="3.30.300.30:FF:000008">
    <property type="entry name" value="2,3-dihydroxybenzoate-AMP ligase"/>
    <property type="match status" value="1"/>
</dbReference>
<dbReference type="EMBL" id="BEXT01000001">
    <property type="protein sequence ID" value="GBC61543.1"/>
    <property type="molecule type" value="Genomic_DNA"/>
</dbReference>
<dbReference type="SUPFAM" id="SSF56801">
    <property type="entry name" value="Acetyl-CoA synthetase-like"/>
    <property type="match status" value="1"/>
</dbReference>
<dbReference type="Pfam" id="PF00501">
    <property type="entry name" value="AMP-binding"/>
    <property type="match status" value="1"/>
</dbReference>
<reference evidence="6" key="1">
    <citation type="submission" date="2017-11" db="EMBL/GenBank/DDBJ databases">
        <authorList>
            <person name="Watanabe M."/>
            <person name="Kojima H."/>
        </authorList>
    </citation>
    <scope>NUCLEOTIDE SEQUENCE [LARGE SCALE GENOMIC DNA]</scope>
    <source>
        <strain evidence="6">Tokyo 01</strain>
    </source>
</reference>
<accession>A0A401FX85</accession>
<dbReference type="NCBIfam" id="NF006182">
    <property type="entry name" value="PRK08316.1"/>
    <property type="match status" value="1"/>
</dbReference>
<evidence type="ECO:0000259" key="4">
    <source>
        <dbReference type="Pfam" id="PF13193"/>
    </source>
</evidence>
<name>A0A401FX85_9BACT</name>
<dbReference type="Proteomes" id="UP000288096">
    <property type="component" value="Unassembled WGS sequence"/>
</dbReference>
<evidence type="ECO:0000313" key="5">
    <source>
        <dbReference type="EMBL" id="GBC61543.1"/>
    </source>
</evidence>